<sequence>MSDTKTSDTETAGTETAEYGTLYVVGIGPGLPHAMTQRARDVIATADCVIASNLYQEFLRRDGTLPPESAAVEDTEAGTERGAETGTERGAEAETETGTGTETETGTGTGTEAADSTVTDGGAATEDTGTLLERPNGSRQTLVRSSMGRQVELAREAFERVRAGQDVAHVSGGDPNVYGKSDLLYTMADADDARDVPIEIVPGVTAALGCAANLGAPLSNDFCTISLSDKWRGWDEIAEKLRAAAISGFVIVLYNCWRDYERAIEVIRKERSDDVPVGIVNDAGRGDAGRNLEDETHTITTLGEATDHDEEVGGMGTSILVGTHETTVWENDQGAHLVTPRGGRDVDDF</sequence>
<keyword evidence="5" id="KW-0949">S-adenosyl-L-methionine</keyword>
<dbReference type="GO" id="GO:0032259">
    <property type="term" value="P:methylation"/>
    <property type="evidence" value="ECO:0007669"/>
    <property type="project" value="UniProtKB-KW"/>
</dbReference>
<organism evidence="8 9">
    <name type="scientific">Halopenitus malekzadehii</name>
    <dbReference type="NCBI Taxonomy" id="1267564"/>
    <lineage>
        <taxon>Archaea</taxon>
        <taxon>Methanobacteriati</taxon>
        <taxon>Methanobacteriota</taxon>
        <taxon>Stenosarchaea group</taxon>
        <taxon>Halobacteria</taxon>
        <taxon>Halobacteriales</taxon>
        <taxon>Haloferacaceae</taxon>
        <taxon>Halopenitus</taxon>
    </lineage>
</organism>
<evidence type="ECO:0000256" key="5">
    <source>
        <dbReference type="ARBA" id="ARBA00022691"/>
    </source>
</evidence>
<dbReference type="STRING" id="1267564.SAMN05192561_101611"/>
<keyword evidence="3 8" id="KW-0489">Methyltransferase</keyword>
<dbReference type="Pfam" id="PF00590">
    <property type="entry name" value="TP_methylase"/>
    <property type="match status" value="2"/>
</dbReference>
<dbReference type="GO" id="GO:0009236">
    <property type="term" value="P:cobalamin biosynthetic process"/>
    <property type="evidence" value="ECO:0007669"/>
    <property type="project" value="UniProtKB-UniPathway"/>
</dbReference>
<accession>A0A1H6I1B3</accession>
<proteinExistence type="predicted"/>
<reference evidence="8 9" key="1">
    <citation type="submission" date="2016-10" db="EMBL/GenBank/DDBJ databases">
        <authorList>
            <person name="de Groot N.N."/>
        </authorList>
    </citation>
    <scope>NUCLEOTIDE SEQUENCE [LARGE SCALE GENOMIC DNA]</scope>
    <source>
        <strain evidence="8 9">IBRC-M10418</strain>
    </source>
</reference>
<dbReference type="InterPro" id="IPR006363">
    <property type="entry name" value="Cbl_synth_CobJ/CibH_dom"/>
</dbReference>
<dbReference type="SUPFAM" id="SSF53790">
    <property type="entry name" value="Tetrapyrrole methylase"/>
    <property type="match status" value="2"/>
</dbReference>
<evidence type="ECO:0000256" key="1">
    <source>
        <dbReference type="ARBA" id="ARBA00004953"/>
    </source>
</evidence>
<feature type="region of interest" description="Disordered" evidence="6">
    <location>
        <begin position="65"/>
        <end position="146"/>
    </location>
</feature>
<dbReference type="GO" id="GO:0008168">
    <property type="term" value="F:methyltransferase activity"/>
    <property type="evidence" value="ECO:0007669"/>
    <property type="project" value="UniProtKB-KW"/>
</dbReference>
<gene>
    <name evidence="8" type="ORF">SAMN05192561_101611</name>
</gene>
<evidence type="ECO:0000259" key="7">
    <source>
        <dbReference type="Pfam" id="PF00590"/>
    </source>
</evidence>
<dbReference type="PANTHER" id="PTHR47036">
    <property type="entry name" value="COBALT-FACTOR III C(17)-METHYLTRANSFERASE-RELATED"/>
    <property type="match status" value="1"/>
</dbReference>
<dbReference type="InterPro" id="IPR014777">
    <property type="entry name" value="4pyrrole_Mease_sub1"/>
</dbReference>
<protein>
    <submittedName>
        <fullName evidence="8">Precorrin-3B C17-methyltransferase</fullName>
    </submittedName>
</protein>
<dbReference type="Gene3D" id="3.40.1010.10">
    <property type="entry name" value="Cobalt-precorrin-4 Transmethylase, Domain 1"/>
    <property type="match status" value="1"/>
</dbReference>
<dbReference type="Proteomes" id="UP000199215">
    <property type="component" value="Unassembled WGS sequence"/>
</dbReference>
<evidence type="ECO:0000256" key="3">
    <source>
        <dbReference type="ARBA" id="ARBA00022603"/>
    </source>
</evidence>
<dbReference type="PANTHER" id="PTHR47036:SF1">
    <property type="entry name" value="COBALT-FACTOR III C(17)-METHYLTRANSFERASE-RELATED"/>
    <property type="match status" value="1"/>
</dbReference>
<evidence type="ECO:0000256" key="4">
    <source>
        <dbReference type="ARBA" id="ARBA00022679"/>
    </source>
</evidence>
<evidence type="ECO:0000313" key="8">
    <source>
        <dbReference type="EMBL" id="SEH40263.1"/>
    </source>
</evidence>
<feature type="domain" description="Tetrapyrrole methylase" evidence="7">
    <location>
        <begin position="143"/>
        <end position="286"/>
    </location>
</feature>
<dbReference type="InterPro" id="IPR014776">
    <property type="entry name" value="4pyrrole_Mease_sub2"/>
</dbReference>
<dbReference type="AlphaFoldDB" id="A0A1H6I1B3"/>
<dbReference type="InterPro" id="IPR035996">
    <property type="entry name" value="4pyrrol_Methylase_sf"/>
</dbReference>
<feature type="domain" description="Tetrapyrrole methylase" evidence="7">
    <location>
        <begin position="21"/>
        <end position="86"/>
    </location>
</feature>
<comment type="pathway">
    <text evidence="1">Cofactor biosynthesis; adenosylcobalamin biosynthesis.</text>
</comment>
<dbReference type="CDD" id="cd11646">
    <property type="entry name" value="Precorrin_3B_C17_MT"/>
    <property type="match status" value="1"/>
</dbReference>
<dbReference type="EMBL" id="FNWU01000001">
    <property type="protein sequence ID" value="SEH40263.1"/>
    <property type="molecule type" value="Genomic_DNA"/>
</dbReference>
<keyword evidence="9" id="KW-1185">Reference proteome</keyword>
<dbReference type="Gene3D" id="3.30.950.10">
    <property type="entry name" value="Methyltransferase, Cobalt-precorrin-4 Transmethylase, Domain 2"/>
    <property type="match status" value="1"/>
</dbReference>
<feature type="compositionally biased region" description="Polar residues" evidence="6">
    <location>
        <begin position="137"/>
        <end position="146"/>
    </location>
</feature>
<keyword evidence="2" id="KW-0169">Cobalamin biosynthesis</keyword>
<dbReference type="UniPathway" id="UPA00148"/>
<evidence type="ECO:0000256" key="2">
    <source>
        <dbReference type="ARBA" id="ARBA00022573"/>
    </source>
</evidence>
<name>A0A1H6I1B3_9EURY</name>
<keyword evidence="4 8" id="KW-0808">Transferase</keyword>
<evidence type="ECO:0000313" key="9">
    <source>
        <dbReference type="Proteomes" id="UP000199215"/>
    </source>
</evidence>
<dbReference type="RefSeq" id="WP_092815571.1">
    <property type="nucleotide sequence ID" value="NZ_FNWU01000001.1"/>
</dbReference>
<dbReference type="OrthoDB" id="192663at2157"/>
<feature type="compositionally biased region" description="Basic and acidic residues" evidence="6">
    <location>
        <begin position="78"/>
        <end position="92"/>
    </location>
</feature>
<dbReference type="InterPro" id="IPR000878">
    <property type="entry name" value="4pyrrol_Mease"/>
</dbReference>
<feature type="compositionally biased region" description="Low complexity" evidence="6">
    <location>
        <begin position="96"/>
        <end position="130"/>
    </location>
</feature>
<evidence type="ECO:0000256" key="6">
    <source>
        <dbReference type="SAM" id="MobiDB-lite"/>
    </source>
</evidence>
<dbReference type="InterPro" id="IPR051810">
    <property type="entry name" value="Precorrin_MeTrfase"/>
</dbReference>